<protein>
    <submittedName>
        <fullName evidence="3">Amidohydrolase family protein</fullName>
    </submittedName>
</protein>
<dbReference type="EMBL" id="CP049838">
    <property type="protein sequence ID" value="QJT06408.1"/>
    <property type="molecule type" value="Genomic_DNA"/>
</dbReference>
<evidence type="ECO:0000256" key="1">
    <source>
        <dbReference type="ARBA" id="ARBA00023239"/>
    </source>
</evidence>
<dbReference type="InterPro" id="IPR032465">
    <property type="entry name" value="ACMSD"/>
</dbReference>
<evidence type="ECO:0000313" key="3">
    <source>
        <dbReference type="EMBL" id="QJT06408.1"/>
    </source>
</evidence>
<dbReference type="PANTHER" id="PTHR21240">
    <property type="entry name" value="2-AMINO-3-CARBOXYLMUCONATE-6-SEMIALDEHYDE DECARBOXYLASE"/>
    <property type="match status" value="1"/>
</dbReference>
<organism evidence="3 4">
    <name type="scientific">Streptomyces asoensis</name>
    <dbReference type="NCBI Taxonomy" id="249586"/>
    <lineage>
        <taxon>Bacteria</taxon>
        <taxon>Bacillati</taxon>
        <taxon>Actinomycetota</taxon>
        <taxon>Actinomycetes</taxon>
        <taxon>Kitasatosporales</taxon>
        <taxon>Streptomycetaceae</taxon>
        <taxon>Streptomyces</taxon>
    </lineage>
</organism>
<sequence length="350" mass="37951">MPDKIKIVALEEHVALPGLLDAWAKAGVPQIPQLGFGDEPFARRLRDFGEQRLADMDDQGIDVAVLSLASPGVQNLSAADAVVAAREANDTLADIVAGRPDRFQAFAAIPTAAPEAAAAELERAVTQLGFPGAMLYGRTGDKLADAPEFDDLYAAAAGLGVPLHFHPQTPVKPVLDAYYSGFDDGVGMARSTGMGLATAGLGWYFDLGIQYLRMIFSGVFDRHLELQVIAGHWGEVVLFYLDHTGIMAHNAKLERPLADYFTQNFWVCGSGTVSERYMRWTSEVVGTERMMYSTDYPYTFGTRPGGFPFLDTANGVARSFLEQAPFSHEEKAAIGSGNWEKLTGHVTANR</sequence>
<dbReference type="GO" id="GO:0005829">
    <property type="term" value="C:cytosol"/>
    <property type="evidence" value="ECO:0007669"/>
    <property type="project" value="TreeGrafter"/>
</dbReference>
<dbReference type="Proteomes" id="UP000502665">
    <property type="component" value="Chromosome"/>
</dbReference>
<keyword evidence="1" id="KW-0456">Lyase</keyword>
<dbReference type="Pfam" id="PF04909">
    <property type="entry name" value="Amidohydro_2"/>
    <property type="match status" value="1"/>
</dbReference>
<dbReference type="InterPro" id="IPR006680">
    <property type="entry name" value="Amidohydro-rel"/>
</dbReference>
<dbReference type="GO" id="GO:0016831">
    <property type="term" value="F:carboxy-lyase activity"/>
    <property type="evidence" value="ECO:0007669"/>
    <property type="project" value="InterPro"/>
</dbReference>
<dbReference type="PANTHER" id="PTHR21240:SF30">
    <property type="entry name" value="AMIDOHYDROLASE-RELATED DOMAIN-CONTAINING PROTEIN-RELATED"/>
    <property type="match status" value="1"/>
</dbReference>
<dbReference type="SUPFAM" id="SSF51556">
    <property type="entry name" value="Metallo-dependent hydrolases"/>
    <property type="match status" value="1"/>
</dbReference>
<gene>
    <name evidence="3" type="ORF">G9272_44030</name>
</gene>
<dbReference type="AlphaFoldDB" id="A0A6M4X193"/>
<name>A0A6M4X193_9ACTN</name>
<feature type="domain" description="Amidohydrolase-related" evidence="2">
    <location>
        <begin position="46"/>
        <end position="338"/>
    </location>
</feature>
<evidence type="ECO:0000259" key="2">
    <source>
        <dbReference type="Pfam" id="PF04909"/>
    </source>
</evidence>
<evidence type="ECO:0000313" key="4">
    <source>
        <dbReference type="Proteomes" id="UP000502665"/>
    </source>
</evidence>
<keyword evidence="4" id="KW-1185">Reference proteome</keyword>
<proteinExistence type="predicted"/>
<accession>A0A6M4X193</accession>
<dbReference type="Gene3D" id="3.20.20.140">
    <property type="entry name" value="Metal-dependent hydrolases"/>
    <property type="match status" value="1"/>
</dbReference>
<dbReference type="GO" id="GO:0019748">
    <property type="term" value="P:secondary metabolic process"/>
    <property type="evidence" value="ECO:0007669"/>
    <property type="project" value="TreeGrafter"/>
</dbReference>
<dbReference type="InterPro" id="IPR032466">
    <property type="entry name" value="Metal_Hydrolase"/>
</dbReference>
<dbReference type="GO" id="GO:0016787">
    <property type="term" value="F:hydrolase activity"/>
    <property type="evidence" value="ECO:0007669"/>
    <property type="project" value="UniProtKB-KW"/>
</dbReference>
<reference evidence="3" key="1">
    <citation type="submission" date="2020-03" db="EMBL/GenBank/DDBJ databases">
        <title>Molecular networking-based the target discovery of potent antiproliferative macrolactams: 5/6/7/16 polycyclic ansamycins and glycosylated trienomycin from Streptomyces cacaoi subsp. asoensis.</title>
        <authorList>
            <person name="Liu L.-L."/>
        </authorList>
    </citation>
    <scope>NUCLEOTIDE SEQUENCE [LARGE SCALE GENOMIC DNA]</scope>
    <source>
        <strain evidence="3">H2S5</strain>
    </source>
</reference>
<dbReference type="RefSeq" id="WP_171401720.1">
    <property type="nucleotide sequence ID" value="NZ_CP049838.1"/>
</dbReference>